<accession>A0A9D9HE34</accession>
<dbReference type="AlphaFoldDB" id="A0A9D9HE34"/>
<dbReference type="NCBIfam" id="TIGR04085">
    <property type="entry name" value="rSAM_more_4Fe4S"/>
    <property type="match status" value="1"/>
</dbReference>
<dbReference type="Pfam" id="PF04055">
    <property type="entry name" value="Radical_SAM"/>
    <property type="match status" value="1"/>
</dbReference>
<reference evidence="8" key="2">
    <citation type="journal article" date="2021" name="PeerJ">
        <title>Extensive microbial diversity within the chicken gut microbiome revealed by metagenomics and culture.</title>
        <authorList>
            <person name="Gilroy R."/>
            <person name="Ravi A."/>
            <person name="Getino M."/>
            <person name="Pursley I."/>
            <person name="Horton D.L."/>
            <person name="Alikhan N.F."/>
            <person name="Baker D."/>
            <person name="Gharbi K."/>
            <person name="Hall N."/>
            <person name="Watson M."/>
            <person name="Adriaenssens E.M."/>
            <person name="Foster-Nyarko E."/>
            <person name="Jarju S."/>
            <person name="Secka A."/>
            <person name="Antonio M."/>
            <person name="Oren A."/>
            <person name="Chaudhuri R.R."/>
            <person name="La Ragione R."/>
            <person name="Hildebrand F."/>
            <person name="Pallen M.J."/>
        </authorList>
    </citation>
    <scope>NUCLEOTIDE SEQUENCE</scope>
    <source>
        <strain evidence="8">D3-1215</strain>
    </source>
</reference>
<evidence type="ECO:0000259" key="7">
    <source>
        <dbReference type="PROSITE" id="PS51918"/>
    </source>
</evidence>
<dbReference type="InterPro" id="IPR058240">
    <property type="entry name" value="rSAM_sf"/>
</dbReference>
<dbReference type="PROSITE" id="PS51918">
    <property type="entry name" value="RADICAL_SAM"/>
    <property type="match status" value="1"/>
</dbReference>
<dbReference type="InterPro" id="IPR034391">
    <property type="entry name" value="AdoMet-like_SPASM_containing"/>
</dbReference>
<dbReference type="Gene3D" id="3.20.20.70">
    <property type="entry name" value="Aldolase class I"/>
    <property type="match status" value="1"/>
</dbReference>
<comment type="caution">
    <text evidence="8">The sequence shown here is derived from an EMBL/GenBank/DDBJ whole genome shotgun (WGS) entry which is preliminary data.</text>
</comment>
<evidence type="ECO:0000256" key="4">
    <source>
        <dbReference type="ARBA" id="ARBA00022723"/>
    </source>
</evidence>
<name>A0A9D9HE34_9BACT</name>
<keyword evidence="6" id="KW-0411">Iron-sulfur</keyword>
<dbReference type="GO" id="GO:0051536">
    <property type="term" value="F:iron-sulfur cluster binding"/>
    <property type="evidence" value="ECO:0007669"/>
    <property type="project" value="UniProtKB-KW"/>
</dbReference>
<protein>
    <submittedName>
        <fullName evidence="8">Radical SAM protein</fullName>
    </submittedName>
</protein>
<dbReference type="GO" id="GO:0003824">
    <property type="term" value="F:catalytic activity"/>
    <property type="evidence" value="ECO:0007669"/>
    <property type="project" value="InterPro"/>
</dbReference>
<gene>
    <name evidence="8" type="ORF">IAC32_01705</name>
</gene>
<feature type="domain" description="Radical SAM core" evidence="7">
    <location>
        <begin position="35"/>
        <end position="252"/>
    </location>
</feature>
<keyword evidence="2" id="KW-0004">4Fe-4S</keyword>
<dbReference type="EMBL" id="JADIMR010000025">
    <property type="protein sequence ID" value="MBO8446447.1"/>
    <property type="molecule type" value="Genomic_DNA"/>
</dbReference>
<evidence type="ECO:0000256" key="6">
    <source>
        <dbReference type="ARBA" id="ARBA00023014"/>
    </source>
</evidence>
<comment type="cofactor">
    <cofactor evidence="1">
        <name>[4Fe-4S] cluster</name>
        <dbReference type="ChEBI" id="CHEBI:49883"/>
    </cofactor>
</comment>
<dbReference type="InterPro" id="IPR006638">
    <property type="entry name" value="Elp3/MiaA/NifB-like_rSAM"/>
</dbReference>
<proteinExistence type="predicted"/>
<dbReference type="InterPro" id="IPR007197">
    <property type="entry name" value="rSAM"/>
</dbReference>
<evidence type="ECO:0000313" key="8">
    <source>
        <dbReference type="EMBL" id="MBO8446447.1"/>
    </source>
</evidence>
<sequence>MQTLETGILPARILNAARLYGSWILSSVTKTEFFSGKPVAASIEPANFCNLHCPQCPTGMGIIQKTSKLLGLDDFVYIMDQLLPELMYVTLYFQGEPFLNKNLPDMVEYASRNGVFSCISTNGHFFDSDIALRLKKAGIGKLIVSMDGADEKSYSQYRKGGDFKKVLECLRTAATYGLPVELQCLLLSSTENEMENVKTLAREIGIRRVRFKTAQLYTDNLRPRNEKFSRYKESASGGLEIKHELHNRCVRLWKSVVITADGEVLPCCFDKNAKYSFGNIFKEDLNALLHNEKAKKFRQQVLDGRSRIDICRNCTE</sequence>
<keyword evidence="4" id="KW-0479">Metal-binding</keyword>
<dbReference type="SFLD" id="SFLDG01067">
    <property type="entry name" value="SPASM/twitch_domain_containing"/>
    <property type="match status" value="1"/>
</dbReference>
<evidence type="ECO:0000256" key="1">
    <source>
        <dbReference type="ARBA" id="ARBA00001966"/>
    </source>
</evidence>
<dbReference type="PANTHER" id="PTHR11228">
    <property type="entry name" value="RADICAL SAM DOMAIN PROTEIN"/>
    <property type="match status" value="1"/>
</dbReference>
<evidence type="ECO:0000256" key="5">
    <source>
        <dbReference type="ARBA" id="ARBA00023004"/>
    </source>
</evidence>
<dbReference type="SFLD" id="SFLDG01387">
    <property type="entry name" value="BtrN-like_SPASM_domain_contain"/>
    <property type="match status" value="1"/>
</dbReference>
<dbReference type="SMART" id="SM00729">
    <property type="entry name" value="Elp3"/>
    <property type="match status" value="1"/>
</dbReference>
<dbReference type="InterPro" id="IPR050377">
    <property type="entry name" value="Radical_SAM_PqqE_MftC-like"/>
</dbReference>
<dbReference type="CDD" id="cd01335">
    <property type="entry name" value="Radical_SAM"/>
    <property type="match status" value="1"/>
</dbReference>
<dbReference type="Proteomes" id="UP000823637">
    <property type="component" value="Unassembled WGS sequence"/>
</dbReference>
<dbReference type="SUPFAM" id="SSF102114">
    <property type="entry name" value="Radical SAM enzymes"/>
    <property type="match status" value="1"/>
</dbReference>
<keyword evidence="5" id="KW-0408">Iron</keyword>
<dbReference type="SFLD" id="SFLDS00029">
    <property type="entry name" value="Radical_SAM"/>
    <property type="match status" value="1"/>
</dbReference>
<dbReference type="InterPro" id="IPR013785">
    <property type="entry name" value="Aldolase_TIM"/>
</dbReference>
<dbReference type="Pfam" id="PF13186">
    <property type="entry name" value="SPASM"/>
    <property type="match status" value="1"/>
</dbReference>
<reference evidence="8" key="1">
    <citation type="submission" date="2020-10" db="EMBL/GenBank/DDBJ databases">
        <authorList>
            <person name="Gilroy R."/>
        </authorList>
    </citation>
    <scope>NUCLEOTIDE SEQUENCE</scope>
    <source>
        <strain evidence="8">D3-1215</strain>
    </source>
</reference>
<evidence type="ECO:0000256" key="2">
    <source>
        <dbReference type="ARBA" id="ARBA00022485"/>
    </source>
</evidence>
<dbReference type="PANTHER" id="PTHR11228:SF7">
    <property type="entry name" value="PQQA PEPTIDE CYCLASE"/>
    <property type="match status" value="1"/>
</dbReference>
<keyword evidence="3" id="KW-0949">S-adenosyl-L-methionine</keyword>
<dbReference type="InterPro" id="IPR023885">
    <property type="entry name" value="4Fe4S-binding_SPASM_dom"/>
</dbReference>
<evidence type="ECO:0000256" key="3">
    <source>
        <dbReference type="ARBA" id="ARBA00022691"/>
    </source>
</evidence>
<dbReference type="GO" id="GO:0046872">
    <property type="term" value="F:metal ion binding"/>
    <property type="evidence" value="ECO:0007669"/>
    <property type="project" value="UniProtKB-KW"/>
</dbReference>
<evidence type="ECO:0000313" key="9">
    <source>
        <dbReference type="Proteomes" id="UP000823637"/>
    </source>
</evidence>
<organism evidence="8 9">
    <name type="scientific">Candidatus Enterocola intestinipullorum</name>
    <dbReference type="NCBI Taxonomy" id="2840783"/>
    <lineage>
        <taxon>Bacteria</taxon>
        <taxon>Pseudomonadati</taxon>
        <taxon>Bacteroidota</taxon>
        <taxon>Bacteroidia</taxon>
        <taxon>Bacteroidales</taxon>
        <taxon>Candidatus Enterocola</taxon>
    </lineage>
</organism>